<name>C0W5G8_9ACTO</name>
<gene>
    <name evidence="2" type="ORF">HMPREF0058_1112</name>
</gene>
<keyword evidence="3" id="KW-1185">Reference proteome</keyword>
<feature type="region of interest" description="Disordered" evidence="1">
    <location>
        <begin position="1"/>
        <end position="133"/>
    </location>
</feature>
<evidence type="ECO:0000256" key="1">
    <source>
        <dbReference type="SAM" id="MobiDB-lite"/>
    </source>
</evidence>
<feature type="compositionally biased region" description="Polar residues" evidence="1">
    <location>
        <begin position="10"/>
        <end position="23"/>
    </location>
</feature>
<evidence type="ECO:0000313" key="3">
    <source>
        <dbReference type="Proteomes" id="UP000004778"/>
    </source>
</evidence>
<protein>
    <submittedName>
        <fullName evidence="2">Uncharacterized protein</fullName>
    </submittedName>
</protein>
<organism evidence="2 3">
    <name type="scientific">Actinomyces urogenitalis DSM 15434</name>
    <dbReference type="NCBI Taxonomy" id="525246"/>
    <lineage>
        <taxon>Bacteria</taxon>
        <taxon>Bacillati</taxon>
        <taxon>Actinomycetota</taxon>
        <taxon>Actinomycetes</taxon>
        <taxon>Actinomycetales</taxon>
        <taxon>Actinomycetaceae</taxon>
        <taxon>Actinomyces</taxon>
    </lineage>
</organism>
<evidence type="ECO:0000313" key="2">
    <source>
        <dbReference type="EMBL" id="EEH66032.1"/>
    </source>
</evidence>
<comment type="caution">
    <text evidence="2">The sequence shown here is derived from an EMBL/GenBank/DDBJ whole genome shotgun (WGS) entry which is preliminary data.</text>
</comment>
<dbReference type="Proteomes" id="UP000004778">
    <property type="component" value="Unassembled WGS sequence"/>
</dbReference>
<reference evidence="2 3" key="1">
    <citation type="submission" date="2009-01" db="EMBL/GenBank/DDBJ databases">
        <authorList>
            <person name="Qin X."/>
            <person name="Bachman B."/>
            <person name="Battles P."/>
            <person name="Bell A."/>
            <person name="Bess C."/>
            <person name="Bickham C."/>
            <person name="Chaboub L."/>
            <person name="Chen D."/>
            <person name="Coyle M."/>
            <person name="Deiros D.R."/>
            <person name="Dinh H."/>
            <person name="Forbes L."/>
            <person name="Fowler G."/>
            <person name="Francisco L."/>
            <person name="Fu Q."/>
            <person name="Gubbala S."/>
            <person name="Hale W."/>
            <person name="Han Y."/>
            <person name="Hemphill L."/>
            <person name="Highlander S.K."/>
            <person name="Hirani K."/>
            <person name="Hogues M."/>
            <person name="Jackson L."/>
            <person name="Jakkamsetti A."/>
            <person name="Javaid M."/>
            <person name="Jiang H."/>
            <person name="Korchina V."/>
            <person name="Kovar C."/>
            <person name="Lara F."/>
            <person name="Lee S."/>
            <person name="Mata R."/>
            <person name="Mathew T."/>
            <person name="Moen C."/>
            <person name="Morales K."/>
            <person name="Munidasa M."/>
            <person name="Nazareth L."/>
            <person name="Ngo R."/>
            <person name="Nguyen L."/>
            <person name="Okwuonu G."/>
            <person name="Ongeri F."/>
            <person name="Patil S."/>
            <person name="Petrosino J."/>
            <person name="Pham C."/>
            <person name="Pham P."/>
            <person name="Pu L.-L."/>
            <person name="Puazo M."/>
            <person name="Raj R."/>
            <person name="Reid J."/>
            <person name="Rouhana J."/>
            <person name="Saada N."/>
            <person name="Shang Y."/>
            <person name="Simmons D."/>
            <person name="Thornton R."/>
            <person name="Warren J."/>
            <person name="Weissenberger G."/>
            <person name="Zhang J."/>
            <person name="Zhang L."/>
            <person name="Zhou C."/>
            <person name="Zhu D."/>
            <person name="Muzny D."/>
            <person name="Worley K."/>
            <person name="Gibbs R."/>
        </authorList>
    </citation>
    <scope>NUCLEOTIDE SEQUENCE [LARGE SCALE GENOMIC DNA]</scope>
    <source>
        <strain evidence="2 3">DSM 15434</strain>
    </source>
</reference>
<dbReference type="EMBL" id="ACFH01000080">
    <property type="protein sequence ID" value="EEH66032.1"/>
    <property type="molecule type" value="Genomic_DNA"/>
</dbReference>
<accession>C0W5G8</accession>
<dbReference type="HOGENOM" id="CLU_1902211_0_0_11"/>
<sequence>MWASAPWTARRTSQPSPSSAPDSTTRRHAPFGASPCRLERAYPIAQRHTAPVEHVPITNDRPHLPKHVPINSWLRHSTAPAHARRTSCPARLPHAPGLPRPGGARSAPQSGAPRPAPVRRPAPSRGTRRPRPP</sequence>
<proteinExistence type="predicted"/>
<dbReference type="AlphaFoldDB" id="C0W5G8"/>